<dbReference type="Proteomes" id="UP000034680">
    <property type="component" value="Unassembled WGS sequence"/>
</dbReference>
<sequence>MPDRPPSAPGPPPPQWNPIDDRLLEEIYTADQAIYPAPLLTYQRLRSWAAACHELSICLRRRGHNPAGTGPAAQGVVIVLPVREECWGRLVAGELREHDVDPGVMFPPPAGGGGAAGAHPELVRVGLHVFHVERYSPSAGDGAGRASPFTLAAMEEVRSRVGQRFPSWKVMGYSALTATPQGNRVFKRLGFKSRYVETKADGEGAEMLVREGNDAFTSS</sequence>
<reference evidence="1 2" key="2">
    <citation type="submission" date="2015-05" db="EMBL/GenBank/DDBJ databases">
        <authorList>
            <person name="Morales-Cruz A."/>
            <person name="Amrine K.C."/>
            <person name="Cantu D."/>
        </authorList>
    </citation>
    <scope>NUCLEOTIDE SEQUENCE [LARGE SCALE GENOMIC DNA]</scope>
    <source>
        <strain evidence="1">DA912</strain>
    </source>
</reference>
<organism evidence="1 2">
    <name type="scientific">Diaporthe ampelina</name>
    <dbReference type="NCBI Taxonomy" id="1214573"/>
    <lineage>
        <taxon>Eukaryota</taxon>
        <taxon>Fungi</taxon>
        <taxon>Dikarya</taxon>
        <taxon>Ascomycota</taxon>
        <taxon>Pezizomycotina</taxon>
        <taxon>Sordariomycetes</taxon>
        <taxon>Sordariomycetidae</taxon>
        <taxon>Diaporthales</taxon>
        <taxon>Diaporthaceae</taxon>
        <taxon>Diaporthe</taxon>
    </lineage>
</organism>
<accession>A0A0G2HM10</accession>
<reference evidence="1 2" key="1">
    <citation type="submission" date="2015-05" db="EMBL/GenBank/DDBJ databases">
        <title>Distinctive expansion of gene families associated with plant cell wall degradation and secondary metabolism in the genomes of grapevine trunk pathogens.</title>
        <authorList>
            <person name="Lawrence D.P."/>
            <person name="Travadon R."/>
            <person name="Rolshausen P.E."/>
            <person name="Baumgartner K."/>
        </authorList>
    </citation>
    <scope>NUCLEOTIDE SEQUENCE [LARGE SCALE GENOMIC DNA]</scope>
    <source>
        <strain evidence="1">DA912</strain>
    </source>
</reference>
<evidence type="ECO:0000313" key="1">
    <source>
        <dbReference type="EMBL" id="KKY36023.1"/>
    </source>
</evidence>
<comment type="caution">
    <text evidence="1">The sequence shown here is derived from an EMBL/GenBank/DDBJ whole genome shotgun (WGS) entry which is preliminary data.</text>
</comment>
<dbReference type="AlphaFoldDB" id="A0A0G2HM10"/>
<gene>
    <name evidence="1" type="ORF">UCDDA912_g03987</name>
</gene>
<dbReference type="OrthoDB" id="4735138at2759"/>
<proteinExistence type="predicted"/>
<dbReference type="EMBL" id="LCUC01000140">
    <property type="protein sequence ID" value="KKY36023.1"/>
    <property type="molecule type" value="Genomic_DNA"/>
</dbReference>
<name>A0A0G2HM10_9PEZI</name>
<keyword evidence="2" id="KW-1185">Reference proteome</keyword>
<evidence type="ECO:0008006" key="3">
    <source>
        <dbReference type="Google" id="ProtNLM"/>
    </source>
</evidence>
<evidence type="ECO:0000313" key="2">
    <source>
        <dbReference type="Proteomes" id="UP000034680"/>
    </source>
</evidence>
<protein>
    <recommendedName>
        <fullName evidence="3">N-acetyltransferase domain-containing protein</fullName>
    </recommendedName>
</protein>